<evidence type="ECO:0000259" key="6">
    <source>
        <dbReference type="PROSITE" id="PS50850"/>
    </source>
</evidence>
<reference evidence="7 8" key="1">
    <citation type="journal article" date="2010" name="Stand. Genomic Sci.">
        <title>Complete genome sequence of Conexibacter woesei type strain (ID131577).</title>
        <authorList>
            <person name="Pukall R."/>
            <person name="Lapidus A."/>
            <person name="Glavina Del Rio T."/>
            <person name="Copeland A."/>
            <person name="Tice H."/>
            <person name="Cheng J.-F."/>
            <person name="Lucas S."/>
            <person name="Chen F."/>
            <person name="Nolan M."/>
            <person name="Bruce D."/>
            <person name="Goodwin L."/>
            <person name="Pitluck S."/>
            <person name="Mavromatis K."/>
            <person name="Ivanova N."/>
            <person name="Ovchinnikova G."/>
            <person name="Pati A."/>
            <person name="Chen A."/>
            <person name="Palaniappan K."/>
            <person name="Land M."/>
            <person name="Hauser L."/>
            <person name="Chang Y.-J."/>
            <person name="Jeffries C.D."/>
            <person name="Chain P."/>
            <person name="Meincke L."/>
            <person name="Sims D."/>
            <person name="Brettin T."/>
            <person name="Detter J.C."/>
            <person name="Rohde M."/>
            <person name="Goeker M."/>
            <person name="Bristow J."/>
            <person name="Eisen J.A."/>
            <person name="Markowitz V."/>
            <person name="Kyrpides N.C."/>
            <person name="Klenk H.-P."/>
            <person name="Hugenholtz P."/>
        </authorList>
    </citation>
    <scope>NUCLEOTIDE SEQUENCE [LARGE SCALE GENOMIC DNA]</scope>
    <source>
        <strain evidence="8">DSM 14684 / CIP 108061 / JCM 11494 / NBRC 100937 / ID131577</strain>
    </source>
</reference>
<feature type="transmembrane region" description="Helical" evidence="5">
    <location>
        <begin position="357"/>
        <end position="378"/>
    </location>
</feature>
<dbReference type="GO" id="GO:0005886">
    <property type="term" value="C:plasma membrane"/>
    <property type="evidence" value="ECO:0007669"/>
    <property type="project" value="UniProtKB-SubCell"/>
</dbReference>
<gene>
    <name evidence="7" type="ordered locus">Cwoe_5688</name>
</gene>
<dbReference type="PANTHER" id="PTHR42910">
    <property type="entry name" value="TRANSPORTER SCO4007-RELATED"/>
    <property type="match status" value="1"/>
</dbReference>
<comment type="subcellular location">
    <subcellularLocation>
        <location evidence="1">Cell membrane</location>
        <topology evidence="1">Multi-pass membrane protein</topology>
    </subcellularLocation>
</comment>
<keyword evidence="8" id="KW-1185">Reference proteome</keyword>
<evidence type="ECO:0000256" key="1">
    <source>
        <dbReference type="ARBA" id="ARBA00004651"/>
    </source>
</evidence>
<feature type="transmembrane region" description="Helical" evidence="5">
    <location>
        <begin position="93"/>
        <end position="115"/>
    </location>
</feature>
<protein>
    <submittedName>
        <fullName evidence="7">Major facilitator superfamily MFS_1</fullName>
    </submittedName>
</protein>
<dbReference type="HOGENOM" id="CLU_001265_23_0_11"/>
<proteinExistence type="predicted"/>
<dbReference type="CDD" id="cd17324">
    <property type="entry name" value="MFS_NepI_like"/>
    <property type="match status" value="1"/>
</dbReference>
<dbReference type="SUPFAM" id="SSF103473">
    <property type="entry name" value="MFS general substrate transporter"/>
    <property type="match status" value="1"/>
</dbReference>
<dbReference type="STRING" id="469383.Cwoe_5688"/>
<feature type="transmembrane region" description="Helical" evidence="5">
    <location>
        <begin position="210"/>
        <end position="231"/>
    </location>
</feature>
<reference evidence="8" key="2">
    <citation type="submission" date="2010-01" db="EMBL/GenBank/DDBJ databases">
        <title>The complete genome of Conexibacter woesei DSM 14684.</title>
        <authorList>
            <consortium name="US DOE Joint Genome Institute (JGI-PGF)"/>
            <person name="Lucas S."/>
            <person name="Copeland A."/>
            <person name="Lapidus A."/>
            <person name="Glavina del Rio T."/>
            <person name="Dalin E."/>
            <person name="Tice H."/>
            <person name="Bruce D."/>
            <person name="Goodwin L."/>
            <person name="Pitluck S."/>
            <person name="Kyrpides N."/>
            <person name="Mavromatis K."/>
            <person name="Ivanova N."/>
            <person name="Mikhailova N."/>
            <person name="Chertkov O."/>
            <person name="Brettin T."/>
            <person name="Detter J.C."/>
            <person name="Han C."/>
            <person name="Larimer F."/>
            <person name="Land M."/>
            <person name="Hauser L."/>
            <person name="Markowitz V."/>
            <person name="Cheng J.-F."/>
            <person name="Hugenholtz P."/>
            <person name="Woyke T."/>
            <person name="Wu D."/>
            <person name="Pukall R."/>
            <person name="Steenblock K."/>
            <person name="Schneider S."/>
            <person name="Klenk H.-P."/>
            <person name="Eisen J.A."/>
        </authorList>
    </citation>
    <scope>NUCLEOTIDE SEQUENCE [LARGE SCALE GENOMIC DNA]</scope>
    <source>
        <strain evidence="8">DSM 14684 / CIP 108061 / JCM 11494 / NBRC 100937 / ID131577</strain>
    </source>
</reference>
<evidence type="ECO:0000256" key="4">
    <source>
        <dbReference type="ARBA" id="ARBA00023136"/>
    </source>
</evidence>
<dbReference type="PANTHER" id="PTHR42910:SF1">
    <property type="entry name" value="MAJOR FACILITATOR SUPERFAMILY (MFS) PROFILE DOMAIN-CONTAINING PROTEIN"/>
    <property type="match status" value="1"/>
</dbReference>
<name>D3F1Q9_CONWI</name>
<keyword evidence="2 5" id="KW-0812">Transmembrane</keyword>
<dbReference type="eggNOG" id="COG2814">
    <property type="taxonomic scope" value="Bacteria"/>
</dbReference>
<feature type="transmembrane region" description="Helical" evidence="5">
    <location>
        <begin position="29"/>
        <end position="58"/>
    </location>
</feature>
<feature type="transmembrane region" description="Helical" evidence="5">
    <location>
        <begin position="268"/>
        <end position="287"/>
    </location>
</feature>
<evidence type="ECO:0000256" key="5">
    <source>
        <dbReference type="SAM" id="Phobius"/>
    </source>
</evidence>
<feature type="transmembrane region" description="Helical" evidence="5">
    <location>
        <begin position="332"/>
        <end position="351"/>
    </location>
</feature>
<dbReference type="Pfam" id="PF07690">
    <property type="entry name" value="MFS_1"/>
    <property type="match status" value="1"/>
</dbReference>
<dbReference type="Proteomes" id="UP000008229">
    <property type="component" value="Chromosome"/>
</dbReference>
<dbReference type="KEGG" id="cwo:Cwoe_5688"/>
<feature type="transmembrane region" description="Helical" evidence="5">
    <location>
        <begin position="157"/>
        <end position="177"/>
    </location>
</feature>
<feature type="transmembrane region" description="Helical" evidence="5">
    <location>
        <begin position="237"/>
        <end position="256"/>
    </location>
</feature>
<accession>D3F1Q9</accession>
<dbReference type="Gene3D" id="1.20.1250.20">
    <property type="entry name" value="MFS general substrate transporter like domains"/>
    <property type="match status" value="1"/>
</dbReference>
<feature type="transmembrane region" description="Helical" evidence="5">
    <location>
        <begin position="127"/>
        <end position="145"/>
    </location>
</feature>
<feature type="transmembrane region" description="Helical" evidence="5">
    <location>
        <begin position="293"/>
        <end position="311"/>
    </location>
</feature>
<evidence type="ECO:0000313" key="8">
    <source>
        <dbReference type="Proteomes" id="UP000008229"/>
    </source>
</evidence>
<evidence type="ECO:0000256" key="2">
    <source>
        <dbReference type="ARBA" id="ARBA00022692"/>
    </source>
</evidence>
<keyword evidence="3 5" id="KW-1133">Transmembrane helix</keyword>
<dbReference type="GO" id="GO:0022857">
    <property type="term" value="F:transmembrane transporter activity"/>
    <property type="evidence" value="ECO:0007669"/>
    <property type="project" value="InterPro"/>
</dbReference>
<keyword evidence="4 5" id="KW-0472">Membrane</keyword>
<sequence precursor="true">MPPLMLLFAVACGLAVGNAYYSQPLLDQIAATFAIDHAAIGVVVTLTQVGLGLGLLLIVPLGDVLNRRRLVVTQLLAGVAALVVVGTSSSVAVLLIGMAALGAASVVTQVLVAYAAALSTPDRRGRAVGVVTSGVVVGILLARTLAGAITELAGWRAVYLVSAALTLIVAGLLLRVLPREERRPQAIPYARLVRSSVTLLATVPLLRVRAVLALLVFAAFTTLWTALVLPLSAPPHSLSHATIGLFGLAGAAGALAAVRAGRLADRGLGQRTTGVALALLLVSWLPIALLDVTLLALVAGVVLLDLAVQAVHVTNQSMILAANPEARSRVTAAYMVFYSIGSAAGSIAATATYAAAGWTGVCVQGAAISALALTFWAATRSAPARACATASARADRASPATSAR</sequence>
<dbReference type="InterPro" id="IPR036259">
    <property type="entry name" value="MFS_trans_sf"/>
</dbReference>
<feature type="domain" description="Major facilitator superfamily (MFS) profile" evidence="6">
    <location>
        <begin position="1"/>
        <end position="382"/>
    </location>
</feature>
<organism evidence="7 8">
    <name type="scientific">Conexibacter woesei (strain DSM 14684 / CCUG 47730 / CIP 108061 / JCM 11494 / NBRC 100937 / ID131577)</name>
    <dbReference type="NCBI Taxonomy" id="469383"/>
    <lineage>
        <taxon>Bacteria</taxon>
        <taxon>Bacillati</taxon>
        <taxon>Actinomycetota</taxon>
        <taxon>Thermoleophilia</taxon>
        <taxon>Solirubrobacterales</taxon>
        <taxon>Conexibacteraceae</taxon>
        <taxon>Conexibacter</taxon>
    </lineage>
</organism>
<dbReference type="PROSITE" id="PS50850">
    <property type="entry name" value="MFS"/>
    <property type="match status" value="1"/>
</dbReference>
<feature type="transmembrane region" description="Helical" evidence="5">
    <location>
        <begin position="70"/>
        <end position="87"/>
    </location>
</feature>
<dbReference type="AlphaFoldDB" id="D3F1Q9"/>
<dbReference type="InterPro" id="IPR020846">
    <property type="entry name" value="MFS_dom"/>
</dbReference>
<dbReference type="EMBL" id="CP001854">
    <property type="protein sequence ID" value="ADB54090.1"/>
    <property type="molecule type" value="Genomic_DNA"/>
</dbReference>
<evidence type="ECO:0000256" key="3">
    <source>
        <dbReference type="ARBA" id="ARBA00022989"/>
    </source>
</evidence>
<dbReference type="InterPro" id="IPR011701">
    <property type="entry name" value="MFS"/>
</dbReference>
<evidence type="ECO:0000313" key="7">
    <source>
        <dbReference type="EMBL" id="ADB54090.1"/>
    </source>
</evidence>